<dbReference type="InterPro" id="IPR050204">
    <property type="entry name" value="AraC_XylS_family_regulators"/>
</dbReference>
<dbReference type="RefSeq" id="WP_041048011.1">
    <property type="nucleotide sequence ID" value="NZ_JXAK01000020.1"/>
</dbReference>
<gene>
    <name evidence="5" type="ORF">SD70_13205</name>
</gene>
<dbReference type="Pfam" id="PF02311">
    <property type="entry name" value="AraC_binding"/>
    <property type="match status" value="1"/>
</dbReference>
<dbReference type="PROSITE" id="PS01124">
    <property type="entry name" value="HTH_ARAC_FAMILY_2"/>
    <property type="match status" value="1"/>
</dbReference>
<dbReference type="InterPro" id="IPR018060">
    <property type="entry name" value="HTH_AraC"/>
</dbReference>
<dbReference type="Gene3D" id="1.10.10.60">
    <property type="entry name" value="Homeodomain-like"/>
    <property type="match status" value="2"/>
</dbReference>
<dbReference type="InterPro" id="IPR003313">
    <property type="entry name" value="AraC-bd"/>
</dbReference>
<dbReference type="InterPro" id="IPR014710">
    <property type="entry name" value="RmlC-like_jellyroll"/>
</dbReference>
<dbReference type="Gene3D" id="2.60.120.10">
    <property type="entry name" value="Jelly Rolls"/>
    <property type="match status" value="1"/>
</dbReference>
<dbReference type="PANTHER" id="PTHR46796:SF7">
    <property type="entry name" value="ARAC FAMILY TRANSCRIPTIONAL REGULATOR"/>
    <property type="match status" value="1"/>
</dbReference>
<keyword evidence="1" id="KW-0805">Transcription regulation</keyword>
<keyword evidence="6" id="KW-1185">Reference proteome</keyword>
<evidence type="ECO:0000256" key="2">
    <source>
        <dbReference type="ARBA" id="ARBA00023125"/>
    </source>
</evidence>
<dbReference type="SUPFAM" id="SSF51182">
    <property type="entry name" value="RmlC-like cupins"/>
    <property type="match status" value="1"/>
</dbReference>
<accession>A0ABR5AHI4</accession>
<dbReference type="Pfam" id="PF12833">
    <property type="entry name" value="HTH_18"/>
    <property type="match status" value="1"/>
</dbReference>
<keyword evidence="2" id="KW-0238">DNA-binding</keyword>
<reference evidence="5 6" key="1">
    <citation type="submission" date="2014-12" db="EMBL/GenBank/DDBJ databases">
        <title>Draft genome sequence of Paenibacillus kamchatkensis strain B-2647.</title>
        <authorList>
            <person name="Karlyshev A.V."/>
            <person name="Kudryashova E.B."/>
        </authorList>
    </citation>
    <scope>NUCLEOTIDE SEQUENCE [LARGE SCALE GENOMIC DNA]</scope>
    <source>
        <strain evidence="5 6">VKM B-2647</strain>
    </source>
</reference>
<evidence type="ECO:0000259" key="4">
    <source>
        <dbReference type="PROSITE" id="PS01124"/>
    </source>
</evidence>
<sequence>MSEIAIKSGIVSHDRGWDMGFHAHDDAEFSVVLEGQGMVQAGELTLPIAAGHVVLIPPCLPHRFWSVTPIRFGVFQANRMTPSLLQLFGRLALPGKLSLVALPRSELDMYETLYRSFLKIASRPLADRADCYGTWTRVLLLFLLQHASRTDHAASVPDAADYIRGNLNRDIRVAELAKRTKLSESAFRSAFTAAYGMSPKQYQQQCRLTEAKWLLRSSDKPIKQIAEAVGFASVHSFSRWFMLQEGAAASDWRKEQQADLLS</sequence>
<evidence type="ECO:0000256" key="3">
    <source>
        <dbReference type="ARBA" id="ARBA00023163"/>
    </source>
</evidence>
<comment type="caution">
    <text evidence="5">The sequence shown here is derived from an EMBL/GenBank/DDBJ whole genome shotgun (WGS) entry which is preliminary data.</text>
</comment>
<dbReference type="InterPro" id="IPR011051">
    <property type="entry name" value="RmlC_Cupin_sf"/>
</dbReference>
<dbReference type="SMART" id="SM00342">
    <property type="entry name" value="HTH_ARAC"/>
    <property type="match status" value="1"/>
</dbReference>
<feature type="domain" description="HTH araC/xylS-type" evidence="4">
    <location>
        <begin position="157"/>
        <end position="255"/>
    </location>
</feature>
<dbReference type="PANTHER" id="PTHR46796">
    <property type="entry name" value="HTH-TYPE TRANSCRIPTIONAL ACTIVATOR RHAS-RELATED"/>
    <property type="match status" value="1"/>
</dbReference>
<dbReference type="SUPFAM" id="SSF46689">
    <property type="entry name" value="Homeodomain-like"/>
    <property type="match status" value="2"/>
</dbReference>
<dbReference type="InterPro" id="IPR009057">
    <property type="entry name" value="Homeodomain-like_sf"/>
</dbReference>
<dbReference type="EMBL" id="JXAK01000020">
    <property type="protein sequence ID" value="KIL40515.1"/>
    <property type="molecule type" value="Genomic_DNA"/>
</dbReference>
<keyword evidence="3" id="KW-0804">Transcription</keyword>
<name>A0ABR5AHI4_9BACL</name>
<proteinExistence type="predicted"/>
<evidence type="ECO:0000313" key="6">
    <source>
        <dbReference type="Proteomes" id="UP000031967"/>
    </source>
</evidence>
<organism evidence="5 6">
    <name type="scientific">Gordoniibacillus kamchatkensis</name>
    <dbReference type="NCBI Taxonomy" id="1590651"/>
    <lineage>
        <taxon>Bacteria</taxon>
        <taxon>Bacillati</taxon>
        <taxon>Bacillota</taxon>
        <taxon>Bacilli</taxon>
        <taxon>Bacillales</taxon>
        <taxon>Paenibacillaceae</taxon>
        <taxon>Gordoniibacillus</taxon>
    </lineage>
</organism>
<dbReference type="Proteomes" id="UP000031967">
    <property type="component" value="Unassembled WGS sequence"/>
</dbReference>
<protein>
    <recommendedName>
        <fullName evidence="4">HTH araC/xylS-type domain-containing protein</fullName>
    </recommendedName>
</protein>
<evidence type="ECO:0000256" key="1">
    <source>
        <dbReference type="ARBA" id="ARBA00023015"/>
    </source>
</evidence>
<evidence type="ECO:0000313" key="5">
    <source>
        <dbReference type="EMBL" id="KIL40515.1"/>
    </source>
</evidence>